<accession>D4F6E1</accession>
<dbReference type="AlphaFoldDB" id="D4F6E1"/>
<sequence length="48" mass="5441">MAATMPGEAGRESSFVRWPCRGRPGWRGEVSPYFRSCVRITEFTVTDC</sequence>
<proteinExistence type="predicted"/>
<reference evidence="1 2" key="1">
    <citation type="submission" date="2010-02" db="EMBL/GenBank/DDBJ databases">
        <authorList>
            <person name="Weinstock G."/>
            <person name="Sodergren E."/>
            <person name="Clifton S."/>
            <person name="Fulton L."/>
            <person name="Fulton B."/>
            <person name="Courtney L."/>
            <person name="Fronick C."/>
            <person name="Harrison M."/>
            <person name="Strong C."/>
            <person name="Farmer C."/>
            <person name="Delahaunty K."/>
            <person name="Markovic C."/>
            <person name="Hall O."/>
            <person name="Minx P."/>
            <person name="Tomlinson C."/>
            <person name="Mitreva M."/>
            <person name="Nelson J."/>
            <person name="Hou S."/>
            <person name="Wollam A."/>
            <person name="Pepin K.H."/>
            <person name="Johnson M."/>
            <person name="Bhonagiri V."/>
            <person name="Zhang X."/>
            <person name="Suruliraj S."/>
            <person name="Warren W."/>
            <person name="Chinwalla A."/>
            <person name="Mardis E.R."/>
            <person name="Wilson R.K."/>
        </authorList>
    </citation>
    <scope>NUCLEOTIDE SEQUENCE [LARGE SCALE GENOMIC DNA]</scope>
    <source>
        <strain evidence="1 2">ATCC 23685</strain>
    </source>
</reference>
<comment type="caution">
    <text evidence="1">The sequence shown here is derived from an EMBL/GenBank/DDBJ whole genome shotgun (WGS) entry which is preliminary data.</text>
</comment>
<gene>
    <name evidence="1" type="ORF">EDWATA_02322</name>
</gene>
<dbReference type="Proteomes" id="UP000003692">
    <property type="component" value="Unassembled WGS sequence"/>
</dbReference>
<evidence type="ECO:0000313" key="2">
    <source>
        <dbReference type="Proteomes" id="UP000003692"/>
    </source>
</evidence>
<evidence type="ECO:0000313" key="1">
    <source>
        <dbReference type="EMBL" id="EFE22669.1"/>
    </source>
</evidence>
<dbReference type="EMBL" id="ADGK01000196">
    <property type="protein sequence ID" value="EFE22669.1"/>
    <property type="molecule type" value="Genomic_DNA"/>
</dbReference>
<dbReference type="HOGENOM" id="CLU_3152245_0_0_6"/>
<protein>
    <submittedName>
        <fullName evidence="1">Uncharacterized protein</fullName>
    </submittedName>
</protein>
<name>D4F6E1_EDWTA</name>
<organism evidence="1 2">
    <name type="scientific">Edwardsiella tarda ATCC 23685</name>
    <dbReference type="NCBI Taxonomy" id="500638"/>
    <lineage>
        <taxon>Bacteria</taxon>
        <taxon>Pseudomonadati</taxon>
        <taxon>Pseudomonadota</taxon>
        <taxon>Gammaproteobacteria</taxon>
        <taxon>Enterobacterales</taxon>
        <taxon>Hafniaceae</taxon>
        <taxon>Edwardsiella</taxon>
    </lineage>
</organism>